<dbReference type="Gene3D" id="3.50.30.10">
    <property type="entry name" value="Phosphohistidine domain"/>
    <property type="match status" value="1"/>
</dbReference>
<keyword evidence="8" id="KW-0762">Sugar transport</keyword>
<dbReference type="InterPro" id="IPR029016">
    <property type="entry name" value="GAF-like_dom_sf"/>
</dbReference>
<name>A0A9X3Z5X6_9PROT</name>
<dbReference type="SMART" id="SM00065">
    <property type="entry name" value="GAF"/>
    <property type="match status" value="1"/>
</dbReference>
<dbReference type="Pfam" id="PF05524">
    <property type="entry name" value="PEP-utilisers_N"/>
    <property type="match status" value="1"/>
</dbReference>
<evidence type="ECO:0000256" key="2">
    <source>
        <dbReference type="ARBA" id="ARBA00001946"/>
    </source>
</evidence>
<dbReference type="NCBIfam" id="TIGR01417">
    <property type="entry name" value="PTS_I_fam"/>
    <property type="match status" value="1"/>
</dbReference>
<dbReference type="Gene3D" id="3.20.20.60">
    <property type="entry name" value="Phosphoenolpyruvate-binding domains"/>
    <property type="match status" value="1"/>
</dbReference>
<dbReference type="GO" id="GO:0016301">
    <property type="term" value="F:kinase activity"/>
    <property type="evidence" value="ECO:0007669"/>
    <property type="project" value="UniProtKB-KW"/>
</dbReference>
<dbReference type="Pfam" id="PF00391">
    <property type="entry name" value="PEP-utilizers"/>
    <property type="match status" value="1"/>
</dbReference>
<dbReference type="SUPFAM" id="SSF51621">
    <property type="entry name" value="Phosphoenolpyruvate/pyruvate domain"/>
    <property type="match status" value="1"/>
</dbReference>
<evidence type="ECO:0000256" key="1">
    <source>
        <dbReference type="ARBA" id="ARBA00000683"/>
    </source>
</evidence>
<dbReference type="AlphaFoldDB" id="A0A9X3Z5X6"/>
<keyword evidence="12" id="KW-0418">Kinase</keyword>
<proteinExistence type="inferred from homology"/>
<organism evidence="15 16">
    <name type="scientific">Govanella unica</name>
    <dbReference type="NCBI Taxonomy" id="2975056"/>
    <lineage>
        <taxon>Bacteria</taxon>
        <taxon>Pseudomonadati</taxon>
        <taxon>Pseudomonadota</taxon>
        <taxon>Alphaproteobacteria</taxon>
        <taxon>Emcibacterales</taxon>
        <taxon>Govanellaceae</taxon>
        <taxon>Govanella</taxon>
    </lineage>
</organism>
<evidence type="ECO:0000256" key="12">
    <source>
        <dbReference type="ARBA" id="ARBA00022777"/>
    </source>
</evidence>
<dbReference type="PANTHER" id="PTHR46244:SF6">
    <property type="entry name" value="PHOSPHOENOLPYRUVATE-PROTEIN PHOSPHOTRANSFERASE"/>
    <property type="match status" value="1"/>
</dbReference>
<evidence type="ECO:0000256" key="8">
    <source>
        <dbReference type="ARBA" id="ARBA00022597"/>
    </source>
</evidence>
<evidence type="ECO:0000256" key="6">
    <source>
        <dbReference type="ARBA" id="ARBA00022448"/>
    </source>
</evidence>
<dbReference type="SUPFAM" id="SSF52009">
    <property type="entry name" value="Phosphohistidine domain"/>
    <property type="match status" value="1"/>
</dbReference>
<evidence type="ECO:0000256" key="9">
    <source>
        <dbReference type="ARBA" id="ARBA00022679"/>
    </source>
</evidence>
<dbReference type="EC" id="2.7.3.9" evidence="5"/>
<evidence type="ECO:0000256" key="5">
    <source>
        <dbReference type="ARBA" id="ARBA00012232"/>
    </source>
</evidence>
<keyword evidence="9 15" id="KW-0808">Transferase</keyword>
<dbReference type="InterPro" id="IPR036618">
    <property type="entry name" value="PtsI_HPr-bd_sf"/>
</dbReference>
<dbReference type="SUPFAM" id="SSF55781">
    <property type="entry name" value="GAF domain-like"/>
    <property type="match status" value="1"/>
</dbReference>
<dbReference type="InterPro" id="IPR008279">
    <property type="entry name" value="PEP-util_enz_mobile_dom"/>
</dbReference>
<dbReference type="GO" id="GO:0009401">
    <property type="term" value="P:phosphoenolpyruvate-dependent sugar phosphotransferase system"/>
    <property type="evidence" value="ECO:0007669"/>
    <property type="project" value="UniProtKB-KW"/>
</dbReference>
<comment type="cofactor">
    <cofactor evidence="2">
        <name>Mg(2+)</name>
        <dbReference type="ChEBI" id="CHEBI:18420"/>
    </cofactor>
</comment>
<evidence type="ECO:0000313" key="16">
    <source>
        <dbReference type="Proteomes" id="UP001141619"/>
    </source>
</evidence>
<evidence type="ECO:0000256" key="13">
    <source>
        <dbReference type="ARBA" id="ARBA00022842"/>
    </source>
</evidence>
<keyword evidence="10" id="KW-0598">Phosphotransferase system</keyword>
<dbReference type="InterPro" id="IPR006318">
    <property type="entry name" value="PTS_EI-like"/>
</dbReference>
<dbReference type="GO" id="GO:0005737">
    <property type="term" value="C:cytoplasm"/>
    <property type="evidence" value="ECO:0007669"/>
    <property type="project" value="UniProtKB-SubCell"/>
</dbReference>
<dbReference type="InterPro" id="IPR015813">
    <property type="entry name" value="Pyrv/PenolPyrv_kinase-like_dom"/>
</dbReference>
<dbReference type="PRINTS" id="PR01736">
    <property type="entry name" value="PHPHTRNFRASE"/>
</dbReference>
<dbReference type="EMBL" id="JANWOI010000001">
    <property type="protein sequence ID" value="MDA5192349.1"/>
    <property type="molecule type" value="Genomic_DNA"/>
</dbReference>
<dbReference type="PANTHER" id="PTHR46244">
    <property type="entry name" value="PHOSPHOENOLPYRUVATE-PROTEIN PHOSPHOTRANSFERASE"/>
    <property type="match status" value="1"/>
</dbReference>
<sequence>MASAVSADKRLDQVVRLIAGNMVSEVCSVYVARGGEVLELFATEGLKKEAIHKTRLRFREGLVGEIAATGAPLNLSNAQSHPKFVYRPETGEEIYHSLLGVPILRGGRVVGVLVVQNRTQRHYSDDEAEALQTVAMVIAELVSSNELVRPDEVTAATLERAATPSFEVMALAEGIAIGRAVFHEPIVEILEHVAQDSGVERDRLVTAFAALHQQIDNLMAAEDMKSGEHREILDVYKMFASDVGWRQRILEAVDSGLTAEAAVERVQVENRARLQSTPDPYLRERLSDLDDLSNRLIRHLMGRADTSASENLPDDFILLARSMGPADLLEYDRSKLRGVILQEGSHTSHVTIVARALGIPLVGQAGGIIERVASGEQLIIDGDEGWIYLSPSAEIIQSYQETLVARTERFARYTALRNEPAVTLDGVEIELYMNAGLAIDLPHLESTGAKGIGLFRTEFQFMVGAQMPRLETQIEHYSEVLDAAGDRPVVFRTLDIGGDKPVAFMVPEDEENPALGWRAIRVALDRPALLRYQLRALIQAATGRAISIMFPMITELAEFKAARAIVDKELERRRKLGLEGPASIRIGTMIEVPALAWHLEPLLKHVDFVSIGSNDLLQFFFAADRGNAKVSGRYDVLSPAALSFLHHIISTCDRHNVPVTFCGELAGKTLEAMALVGLGLRRLSISPAGIGPVKTMVRSLKLAPLEAYLKDLMPLGERSVRSRLMAFAHDHGVIL</sequence>
<evidence type="ECO:0000256" key="7">
    <source>
        <dbReference type="ARBA" id="ARBA00022490"/>
    </source>
</evidence>
<gene>
    <name evidence="15" type="primary">ptsP</name>
    <name evidence="15" type="ORF">NYP16_00050</name>
</gene>
<accession>A0A9X3Z5X6</accession>
<feature type="domain" description="GAF" evidence="14">
    <location>
        <begin position="6"/>
        <end position="152"/>
    </location>
</feature>
<protein>
    <recommendedName>
        <fullName evidence="5">phosphoenolpyruvate--protein phosphotransferase</fullName>
        <ecNumber evidence="5">2.7.3.9</ecNumber>
    </recommendedName>
</protein>
<dbReference type="InterPro" id="IPR008731">
    <property type="entry name" value="PTS_EIN"/>
</dbReference>
<dbReference type="Gene3D" id="3.30.450.40">
    <property type="match status" value="1"/>
</dbReference>
<comment type="catalytic activity">
    <reaction evidence="1">
        <text>L-histidyl-[protein] + phosphoenolpyruvate = N(pros)-phospho-L-histidyl-[protein] + pyruvate</text>
        <dbReference type="Rhea" id="RHEA:23880"/>
        <dbReference type="Rhea" id="RHEA-COMP:9745"/>
        <dbReference type="Rhea" id="RHEA-COMP:9746"/>
        <dbReference type="ChEBI" id="CHEBI:15361"/>
        <dbReference type="ChEBI" id="CHEBI:29979"/>
        <dbReference type="ChEBI" id="CHEBI:58702"/>
        <dbReference type="ChEBI" id="CHEBI:64837"/>
        <dbReference type="EC" id="2.7.3.9"/>
    </reaction>
</comment>
<keyword evidence="13" id="KW-0460">Magnesium</keyword>
<keyword evidence="11" id="KW-0479">Metal-binding</keyword>
<dbReference type="InterPro" id="IPR003018">
    <property type="entry name" value="GAF"/>
</dbReference>
<dbReference type="InterPro" id="IPR036637">
    <property type="entry name" value="Phosphohistidine_dom_sf"/>
</dbReference>
<keyword evidence="7" id="KW-0963">Cytoplasm</keyword>
<dbReference type="GO" id="GO:0046872">
    <property type="term" value="F:metal ion binding"/>
    <property type="evidence" value="ECO:0007669"/>
    <property type="project" value="UniProtKB-KW"/>
</dbReference>
<keyword evidence="16" id="KW-1185">Reference proteome</keyword>
<evidence type="ECO:0000313" key="15">
    <source>
        <dbReference type="EMBL" id="MDA5192349.1"/>
    </source>
</evidence>
<evidence type="ECO:0000256" key="3">
    <source>
        <dbReference type="ARBA" id="ARBA00004496"/>
    </source>
</evidence>
<evidence type="ECO:0000256" key="10">
    <source>
        <dbReference type="ARBA" id="ARBA00022683"/>
    </source>
</evidence>
<dbReference type="InterPro" id="IPR050499">
    <property type="entry name" value="PEP-utilizing_PTS_enzyme"/>
</dbReference>
<keyword evidence="6" id="KW-0813">Transport</keyword>
<comment type="subcellular location">
    <subcellularLocation>
        <location evidence="3">Cytoplasm</location>
    </subcellularLocation>
</comment>
<dbReference type="InterPro" id="IPR000121">
    <property type="entry name" value="PEP_util_C"/>
</dbReference>
<reference evidence="15" key="2">
    <citation type="journal article" date="2023" name="Syst. Appl. Microbiol.">
        <title>Govania unica gen. nov., sp. nov., a rare biosphere bacterium that represents a novel family in the class Alphaproteobacteria.</title>
        <authorList>
            <person name="Vandamme P."/>
            <person name="Peeters C."/>
            <person name="Hettiarachchi A."/>
            <person name="Cnockaert M."/>
            <person name="Carlier A."/>
        </authorList>
    </citation>
    <scope>NUCLEOTIDE SEQUENCE</scope>
    <source>
        <strain evidence="15">LMG 31809</strain>
    </source>
</reference>
<dbReference type="Proteomes" id="UP001141619">
    <property type="component" value="Unassembled WGS sequence"/>
</dbReference>
<dbReference type="Gene3D" id="1.10.274.10">
    <property type="entry name" value="PtsI, HPr-binding domain"/>
    <property type="match status" value="1"/>
</dbReference>
<comment type="similarity">
    <text evidence="4">Belongs to the PEP-utilizing enzyme family.</text>
</comment>
<dbReference type="InterPro" id="IPR040442">
    <property type="entry name" value="Pyrv_kinase-like_dom_sf"/>
</dbReference>
<dbReference type="Pfam" id="PF01590">
    <property type="entry name" value="GAF"/>
    <property type="match status" value="1"/>
</dbReference>
<comment type="caution">
    <text evidence="15">The sequence shown here is derived from an EMBL/GenBank/DDBJ whole genome shotgun (WGS) entry which is preliminary data.</text>
</comment>
<evidence type="ECO:0000259" key="14">
    <source>
        <dbReference type="SMART" id="SM00065"/>
    </source>
</evidence>
<evidence type="ECO:0000256" key="4">
    <source>
        <dbReference type="ARBA" id="ARBA00007837"/>
    </source>
</evidence>
<dbReference type="GO" id="GO:0008965">
    <property type="term" value="F:phosphoenolpyruvate-protein phosphotransferase activity"/>
    <property type="evidence" value="ECO:0007669"/>
    <property type="project" value="UniProtKB-EC"/>
</dbReference>
<reference evidence="15" key="1">
    <citation type="submission" date="2022-08" db="EMBL/GenBank/DDBJ databases">
        <authorList>
            <person name="Vandamme P."/>
            <person name="Hettiarachchi A."/>
            <person name="Peeters C."/>
            <person name="Cnockaert M."/>
            <person name="Carlier A."/>
        </authorList>
    </citation>
    <scope>NUCLEOTIDE SEQUENCE</scope>
    <source>
        <strain evidence="15">LMG 31809</strain>
    </source>
</reference>
<dbReference type="Pfam" id="PF02896">
    <property type="entry name" value="PEP-utilizers_C"/>
    <property type="match status" value="1"/>
</dbReference>
<evidence type="ECO:0000256" key="11">
    <source>
        <dbReference type="ARBA" id="ARBA00022723"/>
    </source>
</evidence>
<dbReference type="SUPFAM" id="SSF47831">
    <property type="entry name" value="Enzyme I of the PEP:sugar phosphotransferase system HPr-binding (sub)domain"/>
    <property type="match status" value="1"/>
</dbReference>